<dbReference type="PANTHER" id="PTHR42747:SF3">
    <property type="entry name" value="NITRONATE MONOOXYGENASE-RELATED"/>
    <property type="match status" value="1"/>
</dbReference>
<comment type="cofactor">
    <cofactor evidence="1">
        <name>FMN</name>
        <dbReference type="ChEBI" id="CHEBI:58210"/>
    </cofactor>
</comment>
<feature type="compositionally biased region" description="Gly residues" evidence="13">
    <location>
        <begin position="352"/>
        <end position="371"/>
    </location>
</feature>
<dbReference type="InterPro" id="IPR004136">
    <property type="entry name" value="NMO"/>
</dbReference>
<dbReference type="RefSeq" id="WP_229927618.1">
    <property type="nucleotide sequence ID" value="NZ_BNBO01000023.1"/>
</dbReference>
<proteinExistence type="inferred from homology"/>
<evidence type="ECO:0000313" key="14">
    <source>
        <dbReference type="EMBL" id="GHH74704.1"/>
    </source>
</evidence>
<comment type="caution">
    <text evidence="14">The sequence shown here is derived from an EMBL/GenBank/DDBJ whole genome shotgun (WGS) entry which is preliminary data.</text>
</comment>
<keyword evidence="9" id="KW-0560">Oxidoreductase</keyword>
<comment type="catalytic activity">
    <reaction evidence="12">
        <text>3 propionate 3-nitronate + 3 O2 + H2O = 3 3-oxopropanoate + 2 nitrate + nitrite + H2O2 + 3 H(+)</text>
        <dbReference type="Rhea" id="RHEA:57332"/>
        <dbReference type="ChEBI" id="CHEBI:15377"/>
        <dbReference type="ChEBI" id="CHEBI:15378"/>
        <dbReference type="ChEBI" id="CHEBI:15379"/>
        <dbReference type="ChEBI" id="CHEBI:16240"/>
        <dbReference type="ChEBI" id="CHEBI:16301"/>
        <dbReference type="ChEBI" id="CHEBI:17632"/>
        <dbReference type="ChEBI" id="CHEBI:33190"/>
        <dbReference type="ChEBI" id="CHEBI:136067"/>
    </reaction>
</comment>
<evidence type="ECO:0000256" key="13">
    <source>
        <dbReference type="SAM" id="MobiDB-lite"/>
    </source>
</evidence>
<keyword evidence="8" id="KW-0547">Nucleotide-binding</keyword>
<evidence type="ECO:0000256" key="3">
    <source>
        <dbReference type="ARBA" id="ARBA00009881"/>
    </source>
</evidence>
<feature type="compositionally biased region" description="Low complexity" evidence="13">
    <location>
        <begin position="372"/>
        <end position="381"/>
    </location>
</feature>
<dbReference type="CDD" id="cd04730">
    <property type="entry name" value="NPD_like"/>
    <property type="match status" value="1"/>
</dbReference>
<dbReference type="GO" id="GO:0000166">
    <property type="term" value="F:nucleotide binding"/>
    <property type="evidence" value="ECO:0007669"/>
    <property type="project" value="UniProtKB-KW"/>
</dbReference>
<evidence type="ECO:0000256" key="4">
    <source>
        <dbReference type="ARBA" id="ARBA00013457"/>
    </source>
</evidence>
<dbReference type="InterPro" id="IPR013785">
    <property type="entry name" value="Aldolase_TIM"/>
</dbReference>
<organism evidence="14 15">
    <name type="scientific">Kitasatospora indigofera</name>
    <dbReference type="NCBI Taxonomy" id="67307"/>
    <lineage>
        <taxon>Bacteria</taxon>
        <taxon>Bacillati</taxon>
        <taxon>Actinomycetota</taxon>
        <taxon>Actinomycetes</taxon>
        <taxon>Kitasatosporales</taxon>
        <taxon>Streptomycetaceae</taxon>
        <taxon>Kitasatospora</taxon>
    </lineage>
</organism>
<gene>
    <name evidence="14" type="ORF">GCM10018781_41920</name>
</gene>
<dbReference type="Proteomes" id="UP000617734">
    <property type="component" value="Unassembled WGS sequence"/>
</dbReference>
<name>A0A919FZG0_9ACTN</name>
<dbReference type="FunFam" id="3.20.20.70:FF:000154">
    <property type="entry name" value="Probable nitronate monooxygenase"/>
    <property type="match status" value="1"/>
</dbReference>
<dbReference type="SUPFAM" id="SSF51412">
    <property type="entry name" value="Inosine monophosphate dehydrogenase (IMPDH)"/>
    <property type="match status" value="1"/>
</dbReference>
<evidence type="ECO:0000256" key="6">
    <source>
        <dbReference type="ARBA" id="ARBA00022630"/>
    </source>
</evidence>
<evidence type="ECO:0000313" key="15">
    <source>
        <dbReference type="Proteomes" id="UP000617734"/>
    </source>
</evidence>
<keyword evidence="15" id="KW-1185">Reference proteome</keyword>
<dbReference type="GeneID" id="95354590"/>
<dbReference type="Gene3D" id="3.20.20.70">
    <property type="entry name" value="Aldolase class I"/>
    <property type="match status" value="1"/>
</dbReference>
<dbReference type="GO" id="GO:0018580">
    <property type="term" value="F:nitronate monooxygenase activity"/>
    <property type="evidence" value="ECO:0007669"/>
    <property type="project" value="InterPro"/>
</dbReference>
<evidence type="ECO:0000256" key="5">
    <source>
        <dbReference type="ARBA" id="ARBA00022575"/>
    </source>
</evidence>
<evidence type="ECO:0000256" key="11">
    <source>
        <dbReference type="ARBA" id="ARBA00031155"/>
    </source>
</evidence>
<keyword evidence="5" id="KW-0216">Detoxification</keyword>
<evidence type="ECO:0000256" key="1">
    <source>
        <dbReference type="ARBA" id="ARBA00001917"/>
    </source>
</evidence>
<feature type="region of interest" description="Disordered" evidence="13">
    <location>
        <begin position="344"/>
        <end position="381"/>
    </location>
</feature>
<sequence>MRSSGRMPARLDRLAVPVVAAPMAGGASTPALVAAVNAAGGLGFLAAGYLGAAAVTEQVARTRELTDRPFGVNLFVPAGPGDLAAVDAYRDRLQPEAERYDVRLPATVPDDRDDWDAKIEALLADPVPVVSYTFGLPSPEEARALRAAGTLQIGTVTTAAEAGRAAATGMDALCVQGPAAGGHRGTFAVTDRPGRVPLAQLLSEVRAVTGLPLIAAGGLGDGPAVAAALRAGAVAVQLGTAYLRADESGASAAHRAALVDGRFAGTVVTRAFTGRPARGLRNAFVDRYERHAPAAYPAVHHLTRPLRAAAAARGDAEGMHLWAGTAHRLARTGPAAEITRELWREAQPALGGPAGAATGSGSGSEEPGGAGSASEGPVAER</sequence>
<keyword evidence="7" id="KW-0288">FMN</keyword>
<evidence type="ECO:0000256" key="7">
    <source>
        <dbReference type="ARBA" id="ARBA00022643"/>
    </source>
</evidence>
<dbReference type="Pfam" id="PF03060">
    <property type="entry name" value="NMO"/>
    <property type="match status" value="1"/>
</dbReference>
<comment type="similarity">
    <text evidence="3">Belongs to the nitronate monooxygenase family. NMO class I subfamily.</text>
</comment>
<dbReference type="EMBL" id="BNBO01000023">
    <property type="protein sequence ID" value="GHH74704.1"/>
    <property type="molecule type" value="Genomic_DNA"/>
</dbReference>
<keyword evidence="6" id="KW-0285">Flavoprotein</keyword>
<reference evidence="14" key="2">
    <citation type="submission" date="2020-09" db="EMBL/GenBank/DDBJ databases">
        <authorList>
            <person name="Sun Q."/>
            <person name="Ohkuma M."/>
        </authorList>
    </citation>
    <scope>NUCLEOTIDE SEQUENCE</scope>
    <source>
        <strain evidence="14">JCM 4646</strain>
    </source>
</reference>
<protein>
    <recommendedName>
        <fullName evidence="4">Probable nitronate monooxygenase</fullName>
    </recommendedName>
    <alternativeName>
        <fullName evidence="11">Propionate 3-nitronate monooxygenase</fullName>
    </alternativeName>
</protein>
<dbReference type="PANTHER" id="PTHR42747">
    <property type="entry name" value="NITRONATE MONOOXYGENASE-RELATED"/>
    <property type="match status" value="1"/>
</dbReference>
<dbReference type="AlphaFoldDB" id="A0A919FZG0"/>
<evidence type="ECO:0000256" key="12">
    <source>
        <dbReference type="ARBA" id="ARBA00049401"/>
    </source>
</evidence>
<dbReference type="GO" id="GO:0009636">
    <property type="term" value="P:response to toxic substance"/>
    <property type="evidence" value="ECO:0007669"/>
    <property type="project" value="UniProtKB-KW"/>
</dbReference>
<evidence type="ECO:0000256" key="2">
    <source>
        <dbReference type="ARBA" id="ARBA00003535"/>
    </source>
</evidence>
<keyword evidence="10" id="KW-0503">Monooxygenase</keyword>
<evidence type="ECO:0000256" key="10">
    <source>
        <dbReference type="ARBA" id="ARBA00023033"/>
    </source>
</evidence>
<evidence type="ECO:0000256" key="9">
    <source>
        <dbReference type="ARBA" id="ARBA00023002"/>
    </source>
</evidence>
<evidence type="ECO:0000256" key="8">
    <source>
        <dbReference type="ARBA" id="ARBA00022741"/>
    </source>
</evidence>
<comment type="function">
    <text evidence="2">Nitronate monooxygenase that uses molecular oxygen to catalyze the oxidative denitrification of alkyl nitronates. Acts on propionate 3-nitronate (P3N), the presumed physiological substrate. Probably functions in the detoxification of P3N, a metabolic poison produced by plants and fungi as a defense mechanism.</text>
</comment>
<reference evidence="14" key="1">
    <citation type="journal article" date="2014" name="Int. J. Syst. Evol. Microbiol.">
        <title>Complete genome sequence of Corynebacterium casei LMG S-19264T (=DSM 44701T), isolated from a smear-ripened cheese.</title>
        <authorList>
            <consortium name="US DOE Joint Genome Institute (JGI-PGF)"/>
            <person name="Walter F."/>
            <person name="Albersmeier A."/>
            <person name="Kalinowski J."/>
            <person name="Ruckert C."/>
        </authorList>
    </citation>
    <scope>NUCLEOTIDE SEQUENCE</scope>
    <source>
        <strain evidence="14">JCM 4646</strain>
    </source>
</reference>
<accession>A0A919FZG0</accession>